<dbReference type="EMBL" id="SGPL01000035">
    <property type="protein sequence ID" value="THH19809.1"/>
    <property type="molecule type" value="Genomic_DNA"/>
</dbReference>
<dbReference type="PANTHER" id="PTHR36091:SF1">
    <property type="entry name" value="ALTERED INHERITANCE OF MITOCHONDRIA PROTEIN 9, MITOCHONDRIAL"/>
    <property type="match status" value="1"/>
</dbReference>
<dbReference type="GO" id="GO:0005739">
    <property type="term" value="C:mitochondrion"/>
    <property type="evidence" value="ECO:0007669"/>
    <property type="project" value="UniProtKB-SubCell"/>
</dbReference>
<dbReference type="InterPro" id="IPR011009">
    <property type="entry name" value="Kinase-like_dom_sf"/>
</dbReference>
<dbReference type="PANTHER" id="PTHR36091">
    <property type="entry name" value="ALTERED INHERITANCE OF MITOCHONDRIA PROTEIN 9, MITOCHONDRIAL"/>
    <property type="match status" value="1"/>
</dbReference>
<comment type="subcellular location">
    <subcellularLocation>
        <location evidence="1">Mitochondrion</location>
    </subcellularLocation>
</comment>
<name>A0A4S4M3Y9_9AGAM</name>
<sequence>MLTLRAVSSYLSAPFASKSLRSMAAESHLSKRLLFGEQVFEPEKLSVYESTHSIPPAGEILPKPHYIDFNTRALACAAADAISSNLPPRLSWFDWGGYNSVFLLTFNDGTEVIARIPYSRARIPSQSGVPPKMSSVVATMTFARYYCGIPCPRVLAWNSSGDNPVGAPYILMEKAEGEYPYARWGTVSEDRRLALFDQLAKYQAQYARPLPFSQIGSIYFASPHLAEQRNIDDLDLGDPALYRVGPLAKGPGRLNHLAGLSSPSSSVRELWRDYVSSERAAAIAKWGSCRTTVIDVEEDQPDLDSEDEHTMGELLDAAEAIESMIATCPLPTDERLLAPCLVMNDYACRNVLSDPDSMQITSFIDWDEVALLPFFLCTRFPEEIADCPGAPLEWRQRHGAAYGCADFQGSVDPEDDYYHMHMTYQKQRNYYKERLRAYDGRFNAELMRMRGDLLYIHYVVSHGWGRWMSPSVVNWMKERVNEIDTAS</sequence>
<organism evidence="7 8">
    <name type="scientific">Bondarzewia mesenterica</name>
    <dbReference type="NCBI Taxonomy" id="1095465"/>
    <lineage>
        <taxon>Eukaryota</taxon>
        <taxon>Fungi</taxon>
        <taxon>Dikarya</taxon>
        <taxon>Basidiomycota</taxon>
        <taxon>Agaricomycotina</taxon>
        <taxon>Agaricomycetes</taxon>
        <taxon>Russulales</taxon>
        <taxon>Bondarzewiaceae</taxon>
        <taxon>Bondarzewia</taxon>
    </lineage>
</organism>
<evidence type="ECO:0000256" key="5">
    <source>
        <dbReference type="ARBA" id="ARBA00023128"/>
    </source>
</evidence>
<reference evidence="7 8" key="1">
    <citation type="submission" date="2019-02" db="EMBL/GenBank/DDBJ databases">
        <title>Genome sequencing of the rare red list fungi Bondarzewia mesenterica.</title>
        <authorList>
            <person name="Buettner E."/>
            <person name="Kellner H."/>
        </authorList>
    </citation>
    <scope>NUCLEOTIDE SEQUENCE [LARGE SCALE GENOMIC DNA]</scope>
    <source>
        <strain evidence="7 8">DSM 108281</strain>
    </source>
</reference>
<gene>
    <name evidence="7" type="ORF">EW146_g1439</name>
</gene>
<evidence type="ECO:0000313" key="7">
    <source>
        <dbReference type="EMBL" id="THH19809.1"/>
    </source>
</evidence>
<comment type="caution">
    <text evidence="7">The sequence shown here is derived from an EMBL/GenBank/DDBJ whole genome shotgun (WGS) entry which is preliminary data.</text>
</comment>
<evidence type="ECO:0000256" key="1">
    <source>
        <dbReference type="ARBA" id="ARBA00004173"/>
    </source>
</evidence>
<protein>
    <recommendedName>
        <fullName evidence="3">Altered inheritance of mitochondria protein 9, mitochondrial</fullName>
    </recommendedName>
    <alternativeName>
        <fullName evidence="6">Found in mitochondrial proteome protein 29</fullName>
    </alternativeName>
</protein>
<accession>A0A4S4M3Y9</accession>
<dbReference type="SUPFAM" id="SSF56112">
    <property type="entry name" value="Protein kinase-like (PK-like)"/>
    <property type="match status" value="1"/>
</dbReference>
<dbReference type="InterPro" id="IPR051035">
    <property type="entry name" value="Mito_inheritance_9"/>
</dbReference>
<proteinExistence type="inferred from homology"/>
<evidence type="ECO:0000313" key="8">
    <source>
        <dbReference type="Proteomes" id="UP000310158"/>
    </source>
</evidence>
<comment type="similarity">
    <text evidence="2">Belongs to the AIM9 family.</text>
</comment>
<evidence type="ECO:0000256" key="3">
    <source>
        <dbReference type="ARBA" id="ARBA00016197"/>
    </source>
</evidence>
<evidence type="ECO:0000256" key="6">
    <source>
        <dbReference type="ARBA" id="ARBA00031849"/>
    </source>
</evidence>
<evidence type="ECO:0000256" key="4">
    <source>
        <dbReference type="ARBA" id="ARBA00022946"/>
    </source>
</evidence>
<dbReference type="Proteomes" id="UP000310158">
    <property type="component" value="Unassembled WGS sequence"/>
</dbReference>
<keyword evidence="5" id="KW-0496">Mitochondrion</keyword>
<evidence type="ECO:0000256" key="2">
    <source>
        <dbReference type="ARBA" id="ARBA00005543"/>
    </source>
</evidence>
<dbReference type="AlphaFoldDB" id="A0A4S4M3Y9"/>
<keyword evidence="8" id="KW-1185">Reference proteome</keyword>
<keyword evidence="4" id="KW-0809">Transit peptide</keyword>
<dbReference type="OrthoDB" id="2906425at2759"/>